<reference evidence="3 4" key="1">
    <citation type="journal article" date="2018" name="Nat. Ecol. Evol.">
        <title>Genomic signatures of mitonuclear coevolution across populations of Tigriopus californicus.</title>
        <authorList>
            <person name="Barreto F.S."/>
            <person name="Watson E.T."/>
            <person name="Lima T.G."/>
            <person name="Willett C.S."/>
            <person name="Edmands S."/>
            <person name="Li W."/>
            <person name="Burton R.S."/>
        </authorList>
    </citation>
    <scope>NUCLEOTIDE SEQUENCE [LARGE SCALE GENOMIC DNA]</scope>
    <source>
        <strain evidence="3 4">San Diego</strain>
    </source>
</reference>
<organism evidence="3 4">
    <name type="scientific">Tigriopus californicus</name>
    <name type="common">Marine copepod</name>
    <dbReference type="NCBI Taxonomy" id="6832"/>
    <lineage>
        <taxon>Eukaryota</taxon>
        <taxon>Metazoa</taxon>
        <taxon>Ecdysozoa</taxon>
        <taxon>Arthropoda</taxon>
        <taxon>Crustacea</taxon>
        <taxon>Multicrustacea</taxon>
        <taxon>Hexanauplia</taxon>
        <taxon>Copepoda</taxon>
        <taxon>Harpacticoida</taxon>
        <taxon>Harpacticidae</taxon>
        <taxon>Tigriopus</taxon>
    </lineage>
</organism>
<evidence type="ECO:0000259" key="2">
    <source>
        <dbReference type="Pfam" id="PF22648"/>
    </source>
</evidence>
<evidence type="ECO:0000313" key="4">
    <source>
        <dbReference type="Proteomes" id="UP000318571"/>
    </source>
</evidence>
<sequence length="993" mass="110936">MATERIRFLFIPLFMVHVISSPGGGVSHAREFTSKDAHIFVQQKGASTPLSDVMPGGVRGRNSPDDSSRVQILLALLDRLSHRRRTPPFEGGFNPSTTHRNLRPLTRVYSNLALVLPWVQIGFNPLREWGLVLPGSDRRVATDPKCPPFSTEMRQFFGIRPRFDGRLKKAGRGNYNSNCPTTGFLVLDVAAFKAKRVENNQSVTPHSYRHHPTEVPPWFSTNSKDYNFSKTVLNSETSPSQSCVSDQVLVEDDSIPLSPSSNPSHGAPLTVTNNPPKIGKHIGLTHTQKLQGKLNVRRARPNGFLCSVAIFEACVHSTTINAKQELKSWFADFTDLKYDCKRSDTKDVAVDQVDAVKMEGPGGGSGEIFSIVDCSQRGAIFGYNYQSMEKSKVKRGPFNGHGILTFPSHINDHGKFKHGFRTGRCLSISHPGIRSISGNFLADQLEGRVILQFKDDTILVGHAENNHLVGILRYFDMEQRRGFLNASAIDGTPLLSSQSNGYHLLSISTDDRVLLTKDFESFLTCQSTGNVYLQDCHQVLDMTIDRQQCDLSLRDIEQAPESFALNLLTNERSNADAGPLHSSFCANSNWQSNKTLVAMNHWLLVMQSHLSNPFWDSPFEGQALNWEDPTIYIELNHYKSRRGLNSFPCTISSHKMVLLKCQVRNGVIRAKVPRFQAIQLQQFWNNPVVISFETSLQSMTRGSDQTASFLTEENQIRHGLIGRLKNGRLHGPVRGFGRVSNDQHSDCGAKIRGGELAYIGLFKDGVPVGHSWRGLIGGAWIHGEVGIDGDFTGESITYVYPDMKTAFVGQFKQGIMISAQESEVTGEKCQNGDPLDVRYVHLKPSEDLDNAGEGAFAKLNMETCLKKIDIPPAFGRTETYNATVGHKVNHHFLPSVSFTTIDSARFGIVMAMKTTRKVKQDEEYLVNYQYSPSFPLPWFQEMYRKFAREHPELVSEEILVALNNPKENITPDMRSEDIQNLTPSIALTHPKSE</sequence>
<evidence type="ECO:0000313" key="3">
    <source>
        <dbReference type="EMBL" id="TRY71622.1"/>
    </source>
</evidence>
<dbReference type="Gene3D" id="2.170.270.10">
    <property type="entry name" value="SET domain"/>
    <property type="match status" value="1"/>
</dbReference>
<dbReference type="EMBL" id="VCGU01000008">
    <property type="protein sequence ID" value="TRY71622.1"/>
    <property type="molecule type" value="Genomic_DNA"/>
</dbReference>
<evidence type="ECO:0000256" key="1">
    <source>
        <dbReference type="SAM" id="SignalP"/>
    </source>
</evidence>
<dbReference type="GO" id="GO:0005634">
    <property type="term" value="C:nucleus"/>
    <property type="evidence" value="ECO:0007669"/>
    <property type="project" value="TreeGrafter"/>
</dbReference>
<keyword evidence="1" id="KW-0732">Signal</keyword>
<dbReference type="Gene3D" id="2.20.110.10">
    <property type="entry name" value="Histone H3 K4-specific methyltransferase SET7/9 N-terminal domain"/>
    <property type="match status" value="1"/>
</dbReference>
<dbReference type="InterPro" id="IPR046341">
    <property type="entry name" value="SET_dom_sf"/>
</dbReference>
<feature type="domain" description="Histone-lysine methyltransferase SETD7 N-terminal" evidence="2">
    <location>
        <begin position="762"/>
        <end position="825"/>
    </location>
</feature>
<feature type="chain" id="PRO_5022105545" description="Histone-lysine methyltransferase SETD7 N-terminal domain-containing protein" evidence="1">
    <location>
        <begin position="26"/>
        <end position="993"/>
    </location>
</feature>
<dbReference type="PANTHER" id="PTHR46820">
    <property type="entry name" value="HISTONE-LYSINE N-METHYLTRANSFERASE SETD7"/>
    <property type="match status" value="1"/>
</dbReference>
<dbReference type="GO" id="GO:0003682">
    <property type="term" value="F:chromatin binding"/>
    <property type="evidence" value="ECO:0007669"/>
    <property type="project" value="TreeGrafter"/>
</dbReference>
<dbReference type="SUPFAM" id="SSF82199">
    <property type="entry name" value="SET domain"/>
    <property type="match status" value="1"/>
</dbReference>
<accession>A0A553P1X0</accession>
<protein>
    <recommendedName>
        <fullName evidence="2">Histone-lysine methyltransferase SETD7 N-terminal domain-containing protein</fullName>
    </recommendedName>
</protein>
<name>A0A553P1X0_TIGCA</name>
<proteinExistence type="predicted"/>
<dbReference type="AlphaFoldDB" id="A0A553P1X0"/>
<keyword evidence="4" id="KW-1185">Reference proteome</keyword>
<dbReference type="GO" id="GO:0005694">
    <property type="term" value="C:chromosome"/>
    <property type="evidence" value="ECO:0007669"/>
    <property type="project" value="TreeGrafter"/>
</dbReference>
<dbReference type="Pfam" id="PF22648">
    <property type="entry name" value="SET7_N"/>
    <property type="match status" value="1"/>
</dbReference>
<dbReference type="InterPro" id="IPR054533">
    <property type="entry name" value="SETD7_N"/>
</dbReference>
<gene>
    <name evidence="3" type="ORF">TCAL_16161</name>
</gene>
<dbReference type="Proteomes" id="UP000318571">
    <property type="component" value="Chromosome 7"/>
</dbReference>
<dbReference type="PANTHER" id="PTHR46820:SF1">
    <property type="entry name" value="HISTONE-LYSINE N-METHYLTRANSFERASE SETD7"/>
    <property type="match status" value="1"/>
</dbReference>
<dbReference type="GO" id="GO:0070828">
    <property type="term" value="P:heterochromatin organization"/>
    <property type="evidence" value="ECO:0007669"/>
    <property type="project" value="TreeGrafter"/>
</dbReference>
<dbReference type="SUPFAM" id="SSF82185">
    <property type="entry name" value="Histone H3 K4-specific methyltransferase SET7/9 N-terminal domain"/>
    <property type="match status" value="2"/>
</dbReference>
<feature type="signal peptide" evidence="1">
    <location>
        <begin position="1"/>
        <end position="25"/>
    </location>
</feature>
<comment type="caution">
    <text evidence="3">The sequence shown here is derived from an EMBL/GenBank/DDBJ whole genome shotgun (WGS) entry which is preliminary data.</text>
</comment>
<dbReference type="STRING" id="6832.A0A553P1X0"/>